<reference evidence="1" key="1">
    <citation type="submission" date="2023-09" db="UniProtKB">
        <authorList>
            <consortium name="Ensembl"/>
        </authorList>
    </citation>
    <scope>IDENTIFICATION</scope>
</reference>
<dbReference type="AlphaFoldDB" id="A0A3B4H891"/>
<organism evidence="1">
    <name type="scientific">Pundamilia nyererei</name>
    <dbReference type="NCBI Taxonomy" id="303518"/>
    <lineage>
        <taxon>Eukaryota</taxon>
        <taxon>Metazoa</taxon>
        <taxon>Chordata</taxon>
        <taxon>Craniata</taxon>
        <taxon>Vertebrata</taxon>
        <taxon>Euteleostomi</taxon>
        <taxon>Actinopterygii</taxon>
        <taxon>Neopterygii</taxon>
        <taxon>Teleostei</taxon>
        <taxon>Neoteleostei</taxon>
        <taxon>Acanthomorphata</taxon>
        <taxon>Ovalentaria</taxon>
        <taxon>Cichlomorphae</taxon>
        <taxon>Cichliformes</taxon>
        <taxon>Cichlidae</taxon>
        <taxon>African cichlids</taxon>
        <taxon>Pseudocrenilabrinae</taxon>
        <taxon>Haplochromini</taxon>
        <taxon>Pundamilia</taxon>
    </lineage>
</organism>
<sequence>SVFTNPCSSRAPSCGVFKFSSWRCLAGTPQLMLTAGPNVPVPPQQPYGYGYTAAPNYGQPPQTTFGYGM</sequence>
<dbReference type="GeneTree" id="ENSGT00940000177608"/>
<protein>
    <submittedName>
        <fullName evidence="1">Uncharacterized protein</fullName>
    </submittedName>
</protein>
<name>A0A3B4H891_9CICH</name>
<dbReference type="Ensembl" id="ENSPNYT00000032862.1">
    <property type="protein sequence ID" value="ENSPNYP00000032092.1"/>
    <property type="gene ID" value="ENSPNYG00000024229.1"/>
</dbReference>
<evidence type="ECO:0000313" key="1">
    <source>
        <dbReference type="Ensembl" id="ENSPNYP00000032092.1"/>
    </source>
</evidence>
<proteinExistence type="predicted"/>
<dbReference type="STRING" id="303518.ENSPNYP00000032092"/>
<accession>A0A3B4H891</accession>